<keyword evidence="4" id="KW-1185">Reference proteome</keyword>
<name>A0A821PMG2_9BILA</name>
<reference evidence="2" key="1">
    <citation type="submission" date="2021-02" db="EMBL/GenBank/DDBJ databases">
        <authorList>
            <person name="Nowell W R."/>
        </authorList>
    </citation>
    <scope>NUCLEOTIDE SEQUENCE</scope>
</reference>
<dbReference type="EMBL" id="CAJOBR010040071">
    <property type="protein sequence ID" value="CAF5023797.1"/>
    <property type="molecule type" value="Genomic_DNA"/>
</dbReference>
<feature type="region of interest" description="Disordered" evidence="1">
    <location>
        <begin position="15"/>
        <end position="74"/>
    </location>
</feature>
<evidence type="ECO:0000313" key="3">
    <source>
        <dbReference type="EMBL" id="CAF5023797.1"/>
    </source>
</evidence>
<sequence length="74" mass="7825">VIYNFCLASISDVNADTSSLNDSTSINDTNHKDTDESGVIDDKTSGISKVDSEATDQDATNLNNTSATSTQYGM</sequence>
<dbReference type="Proteomes" id="UP000663873">
    <property type="component" value="Unassembled WGS sequence"/>
</dbReference>
<proteinExistence type="predicted"/>
<feature type="non-terminal residue" evidence="2">
    <location>
        <position position="1"/>
    </location>
</feature>
<gene>
    <name evidence="3" type="ORF">QYT958_LOCUS40154</name>
    <name evidence="2" type="ORF">UJA718_LOCUS41513</name>
</gene>
<feature type="compositionally biased region" description="Polar residues" evidence="1">
    <location>
        <begin position="15"/>
        <end position="28"/>
    </location>
</feature>
<evidence type="ECO:0000256" key="1">
    <source>
        <dbReference type="SAM" id="MobiDB-lite"/>
    </source>
</evidence>
<protein>
    <submittedName>
        <fullName evidence="2">Uncharacterized protein</fullName>
    </submittedName>
</protein>
<comment type="caution">
    <text evidence="2">The sequence shown here is derived from an EMBL/GenBank/DDBJ whole genome shotgun (WGS) entry which is preliminary data.</text>
</comment>
<dbReference type="EMBL" id="CAJOBP010049494">
    <property type="protein sequence ID" value="CAF4806170.1"/>
    <property type="molecule type" value="Genomic_DNA"/>
</dbReference>
<feature type="compositionally biased region" description="Basic and acidic residues" evidence="1">
    <location>
        <begin position="29"/>
        <end position="44"/>
    </location>
</feature>
<dbReference type="AlphaFoldDB" id="A0A821PMG2"/>
<organism evidence="2 4">
    <name type="scientific">Rotaria socialis</name>
    <dbReference type="NCBI Taxonomy" id="392032"/>
    <lineage>
        <taxon>Eukaryota</taxon>
        <taxon>Metazoa</taxon>
        <taxon>Spiralia</taxon>
        <taxon>Gnathifera</taxon>
        <taxon>Rotifera</taxon>
        <taxon>Eurotatoria</taxon>
        <taxon>Bdelloidea</taxon>
        <taxon>Philodinida</taxon>
        <taxon>Philodinidae</taxon>
        <taxon>Rotaria</taxon>
    </lineage>
</organism>
<dbReference type="Proteomes" id="UP000663848">
    <property type="component" value="Unassembled WGS sequence"/>
</dbReference>
<feature type="compositionally biased region" description="Low complexity" evidence="1">
    <location>
        <begin position="59"/>
        <end position="74"/>
    </location>
</feature>
<evidence type="ECO:0000313" key="2">
    <source>
        <dbReference type="EMBL" id="CAF4806170.1"/>
    </source>
</evidence>
<accession>A0A821PMG2</accession>
<evidence type="ECO:0000313" key="4">
    <source>
        <dbReference type="Proteomes" id="UP000663873"/>
    </source>
</evidence>